<dbReference type="Gene3D" id="1.10.940.10">
    <property type="entry name" value="NusB-like"/>
    <property type="match status" value="1"/>
</dbReference>
<keyword evidence="4 6" id="KW-0805">Transcription regulation</keyword>
<dbReference type="PANTHER" id="PTHR11078:SF3">
    <property type="entry name" value="ANTITERMINATION NUSB DOMAIN-CONTAINING PROTEIN"/>
    <property type="match status" value="1"/>
</dbReference>
<evidence type="ECO:0000313" key="8">
    <source>
        <dbReference type="EMBL" id="OGB89182.1"/>
    </source>
</evidence>
<dbReference type="Proteomes" id="UP000178724">
    <property type="component" value="Unassembled WGS sequence"/>
</dbReference>
<proteinExistence type="inferred from homology"/>
<keyword evidence="2 6" id="KW-0889">Transcription antitermination</keyword>
<evidence type="ECO:0000259" key="7">
    <source>
        <dbReference type="Pfam" id="PF01029"/>
    </source>
</evidence>
<comment type="similarity">
    <text evidence="1 6">Belongs to the NusB family.</text>
</comment>
<dbReference type="GO" id="GO:0005829">
    <property type="term" value="C:cytosol"/>
    <property type="evidence" value="ECO:0007669"/>
    <property type="project" value="TreeGrafter"/>
</dbReference>
<dbReference type="GO" id="GO:0003723">
    <property type="term" value="F:RNA binding"/>
    <property type="evidence" value="ECO:0007669"/>
    <property type="project" value="UniProtKB-UniRule"/>
</dbReference>
<dbReference type="PANTHER" id="PTHR11078">
    <property type="entry name" value="N UTILIZATION SUBSTANCE PROTEIN B-RELATED"/>
    <property type="match status" value="1"/>
</dbReference>
<gene>
    <name evidence="6" type="primary">nusB</name>
    <name evidence="8" type="ORF">A2625_02545</name>
</gene>
<evidence type="ECO:0000256" key="5">
    <source>
        <dbReference type="ARBA" id="ARBA00023163"/>
    </source>
</evidence>
<comment type="caution">
    <text evidence="8">The sequence shown here is derived from an EMBL/GenBank/DDBJ whole genome shotgun (WGS) entry which is preliminary data.</text>
</comment>
<feature type="domain" description="NusB/RsmB/TIM44" evidence="7">
    <location>
        <begin position="6"/>
        <end position="130"/>
    </location>
</feature>
<dbReference type="InterPro" id="IPR006027">
    <property type="entry name" value="NusB_RsmB_TIM44"/>
</dbReference>
<dbReference type="AlphaFoldDB" id="A0A1F4Q1P3"/>
<accession>A0A1F4Q1P3</accession>
<dbReference type="InterPro" id="IPR035926">
    <property type="entry name" value="NusB-like_sf"/>
</dbReference>
<dbReference type="SUPFAM" id="SSF48013">
    <property type="entry name" value="NusB-like"/>
    <property type="match status" value="1"/>
</dbReference>
<evidence type="ECO:0000256" key="1">
    <source>
        <dbReference type="ARBA" id="ARBA00005952"/>
    </source>
</evidence>
<evidence type="ECO:0000256" key="3">
    <source>
        <dbReference type="ARBA" id="ARBA00022884"/>
    </source>
</evidence>
<organism evidence="8 9">
    <name type="scientific">candidate division WOR-1 bacterium RIFCSPHIGHO2_01_FULL_53_15</name>
    <dbReference type="NCBI Taxonomy" id="1802564"/>
    <lineage>
        <taxon>Bacteria</taxon>
        <taxon>Bacillati</taxon>
        <taxon>Saganbacteria</taxon>
    </lineage>
</organism>
<sequence>MAKRTTARRLAMQALYQAESANIGIDEALENIFSAEEKLFGETKSFAEKLAREAWADRADSDKVIEEFAIDWPLERIGKVDRGILRLAVHEIRSKETPASVVADEAVELAKKYSSPEAAKFINGILGSYLRKSP</sequence>
<keyword evidence="3 6" id="KW-0694">RNA-binding</keyword>
<dbReference type="GO" id="GO:0006353">
    <property type="term" value="P:DNA-templated transcription termination"/>
    <property type="evidence" value="ECO:0007669"/>
    <property type="project" value="UniProtKB-UniRule"/>
</dbReference>
<dbReference type="EMBL" id="METM01000029">
    <property type="protein sequence ID" value="OGB89182.1"/>
    <property type="molecule type" value="Genomic_DNA"/>
</dbReference>
<dbReference type="NCBIfam" id="TIGR01951">
    <property type="entry name" value="nusB"/>
    <property type="match status" value="1"/>
</dbReference>
<dbReference type="Pfam" id="PF01029">
    <property type="entry name" value="NusB"/>
    <property type="match status" value="1"/>
</dbReference>
<comment type="function">
    <text evidence="6">Involved in transcription antitermination. Required for transcription of ribosomal RNA (rRNA) genes. Binds specifically to the boxA antiterminator sequence of the ribosomal RNA (rrn) operons.</text>
</comment>
<dbReference type="InterPro" id="IPR011605">
    <property type="entry name" value="NusB_fam"/>
</dbReference>
<dbReference type="GO" id="GO:0031564">
    <property type="term" value="P:transcription antitermination"/>
    <property type="evidence" value="ECO:0007669"/>
    <property type="project" value="UniProtKB-KW"/>
</dbReference>
<dbReference type="HAMAP" id="MF_00073">
    <property type="entry name" value="NusB"/>
    <property type="match status" value="1"/>
</dbReference>
<protein>
    <recommendedName>
        <fullName evidence="6">Transcription antitermination protein NusB</fullName>
    </recommendedName>
    <alternativeName>
        <fullName evidence="6">Antitermination factor NusB</fullName>
    </alternativeName>
</protein>
<evidence type="ECO:0000256" key="2">
    <source>
        <dbReference type="ARBA" id="ARBA00022814"/>
    </source>
</evidence>
<name>A0A1F4Q1P3_UNCSA</name>
<evidence type="ECO:0000256" key="4">
    <source>
        <dbReference type="ARBA" id="ARBA00023015"/>
    </source>
</evidence>
<evidence type="ECO:0000256" key="6">
    <source>
        <dbReference type="HAMAP-Rule" id="MF_00073"/>
    </source>
</evidence>
<evidence type="ECO:0000313" key="9">
    <source>
        <dbReference type="Proteomes" id="UP000178724"/>
    </source>
</evidence>
<reference evidence="8 9" key="1">
    <citation type="journal article" date="2016" name="Nat. Commun.">
        <title>Thousands of microbial genomes shed light on interconnected biogeochemical processes in an aquifer system.</title>
        <authorList>
            <person name="Anantharaman K."/>
            <person name="Brown C.T."/>
            <person name="Hug L.A."/>
            <person name="Sharon I."/>
            <person name="Castelle C.J."/>
            <person name="Probst A.J."/>
            <person name="Thomas B.C."/>
            <person name="Singh A."/>
            <person name="Wilkins M.J."/>
            <person name="Karaoz U."/>
            <person name="Brodie E.L."/>
            <person name="Williams K.H."/>
            <person name="Hubbard S.S."/>
            <person name="Banfield J.F."/>
        </authorList>
    </citation>
    <scope>NUCLEOTIDE SEQUENCE [LARGE SCALE GENOMIC DNA]</scope>
</reference>
<keyword evidence="5 6" id="KW-0804">Transcription</keyword>